<keyword evidence="6" id="KW-0206">Cytoskeleton</keyword>
<dbReference type="HOGENOM" id="CLU_403907_0_0_1"/>
<feature type="compositionally biased region" description="Low complexity" evidence="8">
    <location>
        <begin position="651"/>
        <end position="661"/>
    </location>
</feature>
<dbReference type="AlphaFoldDB" id="A0A061HAS0"/>
<feature type="compositionally biased region" description="Basic and acidic residues" evidence="8">
    <location>
        <begin position="363"/>
        <end position="373"/>
    </location>
</feature>
<feature type="region of interest" description="Disordered" evidence="8">
    <location>
        <begin position="269"/>
        <end position="488"/>
    </location>
</feature>
<feature type="compositionally biased region" description="Gly residues" evidence="8">
    <location>
        <begin position="478"/>
        <end position="488"/>
    </location>
</feature>
<evidence type="ECO:0000256" key="4">
    <source>
        <dbReference type="ARBA" id="ARBA00022737"/>
    </source>
</evidence>
<feature type="domain" description="ADF-H" evidence="9">
    <location>
        <begin position="486"/>
        <end position="632"/>
    </location>
</feature>
<gene>
    <name evidence="10" type="ORF">PFL1_02938</name>
</gene>
<feature type="compositionally biased region" description="Low complexity" evidence="8">
    <location>
        <begin position="218"/>
        <end position="231"/>
    </location>
</feature>
<feature type="compositionally biased region" description="Basic and acidic residues" evidence="8">
    <location>
        <begin position="232"/>
        <end position="241"/>
    </location>
</feature>
<protein>
    <recommendedName>
        <fullName evidence="9">ADF-H domain-containing protein</fullName>
    </recommendedName>
</protein>
<dbReference type="GeneID" id="19317050"/>
<evidence type="ECO:0000256" key="2">
    <source>
        <dbReference type="ARBA" id="ARBA00009557"/>
    </source>
</evidence>
<feature type="compositionally biased region" description="Gly residues" evidence="8">
    <location>
        <begin position="190"/>
        <end position="200"/>
    </location>
</feature>
<feature type="region of interest" description="Disordered" evidence="8">
    <location>
        <begin position="189"/>
        <end position="252"/>
    </location>
</feature>
<evidence type="ECO:0000256" key="5">
    <source>
        <dbReference type="ARBA" id="ARBA00023203"/>
    </source>
</evidence>
<feature type="compositionally biased region" description="Low complexity" evidence="8">
    <location>
        <begin position="202"/>
        <end position="211"/>
    </location>
</feature>
<dbReference type="GO" id="GO:0030042">
    <property type="term" value="P:actin filament depolymerization"/>
    <property type="evidence" value="ECO:0007669"/>
    <property type="project" value="TreeGrafter"/>
</dbReference>
<feature type="compositionally biased region" description="Low complexity" evidence="8">
    <location>
        <begin position="153"/>
        <end position="173"/>
    </location>
</feature>
<dbReference type="Proteomes" id="UP000053664">
    <property type="component" value="Unassembled WGS sequence"/>
</dbReference>
<keyword evidence="5" id="KW-0009">Actin-binding</keyword>
<feature type="compositionally biased region" description="Basic and acidic residues" evidence="8">
    <location>
        <begin position="453"/>
        <end position="470"/>
    </location>
</feature>
<dbReference type="SUPFAM" id="SSF55753">
    <property type="entry name" value="Actin depolymerizing proteins"/>
    <property type="match status" value="2"/>
</dbReference>
<evidence type="ECO:0000256" key="6">
    <source>
        <dbReference type="ARBA" id="ARBA00023212"/>
    </source>
</evidence>
<dbReference type="Pfam" id="PF00241">
    <property type="entry name" value="Cofilin_ADF"/>
    <property type="match status" value="2"/>
</dbReference>
<feature type="compositionally biased region" description="Low complexity" evidence="8">
    <location>
        <begin position="422"/>
        <end position="434"/>
    </location>
</feature>
<dbReference type="PANTHER" id="PTHR13759">
    <property type="entry name" value="TWINFILIN"/>
    <property type="match status" value="1"/>
</dbReference>
<dbReference type="CDD" id="cd11284">
    <property type="entry name" value="ADF_Twf-C_like"/>
    <property type="match status" value="1"/>
</dbReference>
<dbReference type="CDD" id="cd11285">
    <property type="entry name" value="ADF_Twf-N_like"/>
    <property type="match status" value="1"/>
</dbReference>
<dbReference type="GO" id="GO:0005884">
    <property type="term" value="C:actin filament"/>
    <property type="evidence" value="ECO:0007669"/>
    <property type="project" value="TreeGrafter"/>
</dbReference>
<feature type="compositionally biased region" description="Polar residues" evidence="8">
    <location>
        <begin position="375"/>
        <end position="386"/>
    </location>
</feature>
<feature type="compositionally biased region" description="Polar residues" evidence="8">
    <location>
        <begin position="396"/>
        <end position="408"/>
    </location>
</feature>
<feature type="region of interest" description="Disordered" evidence="8">
    <location>
        <begin position="651"/>
        <end position="681"/>
    </location>
</feature>
<evidence type="ECO:0000256" key="7">
    <source>
        <dbReference type="ARBA" id="ARBA00038532"/>
    </source>
</evidence>
<keyword evidence="4" id="KW-0677">Repeat</keyword>
<dbReference type="GO" id="GO:0051016">
    <property type="term" value="P:barbed-end actin filament capping"/>
    <property type="evidence" value="ECO:0007669"/>
    <property type="project" value="TreeGrafter"/>
</dbReference>
<evidence type="ECO:0000259" key="9">
    <source>
        <dbReference type="PROSITE" id="PS51263"/>
    </source>
</evidence>
<comment type="subunit">
    <text evidence="7">Interacts with G-actin; ADP-actin form.</text>
</comment>
<dbReference type="PROSITE" id="PS51263">
    <property type="entry name" value="ADF_H"/>
    <property type="match status" value="2"/>
</dbReference>
<name>A0A061HAS0_9BASI</name>
<feature type="domain" description="ADF-H" evidence="9">
    <location>
        <begin position="1"/>
        <end position="142"/>
    </location>
</feature>
<feature type="region of interest" description="Disordered" evidence="8">
    <location>
        <begin position="138"/>
        <end position="173"/>
    </location>
</feature>
<evidence type="ECO:0000313" key="10">
    <source>
        <dbReference type="EMBL" id="EPQ29718.1"/>
    </source>
</evidence>
<proteinExistence type="inferred from homology"/>
<dbReference type="InterPro" id="IPR028458">
    <property type="entry name" value="Twinfilin"/>
</dbReference>
<evidence type="ECO:0000313" key="11">
    <source>
        <dbReference type="Proteomes" id="UP000053664"/>
    </source>
</evidence>
<dbReference type="SMART" id="SM00102">
    <property type="entry name" value="ADF"/>
    <property type="match status" value="1"/>
</dbReference>
<dbReference type="RefSeq" id="XP_007878641.1">
    <property type="nucleotide sequence ID" value="XM_007880450.1"/>
</dbReference>
<evidence type="ECO:0000256" key="8">
    <source>
        <dbReference type="SAM" id="MobiDB-lite"/>
    </source>
</evidence>
<reference evidence="10 11" key="1">
    <citation type="journal article" date="2013" name="Plant Cell">
        <title>The transition from a phytopathogenic smut ancestor to an anamorphic biocontrol agent deciphered by comparative whole-genome analysis.</title>
        <authorList>
            <person name="Lefebvre F."/>
            <person name="Joly D.L."/>
            <person name="Labbe C."/>
            <person name="Teichmann B."/>
            <person name="Linning R."/>
            <person name="Belzile F."/>
            <person name="Bakkeren G."/>
            <person name="Belanger R.R."/>
        </authorList>
    </citation>
    <scope>NUCLEOTIDE SEQUENCE [LARGE SCALE GENOMIC DNA]</scope>
    <source>
        <strain evidence="10 11">PF-1</strain>
    </source>
</reference>
<dbReference type="PANTHER" id="PTHR13759:SF1">
    <property type="entry name" value="TWINFILIN"/>
    <property type="match status" value="1"/>
</dbReference>
<dbReference type="EMBL" id="KE361630">
    <property type="protein sequence ID" value="EPQ29718.1"/>
    <property type="molecule type" value="Genomic_DNA"/>
</dbReference>
<dbReference type="GO" id="GO:0051015">
    <property type="term" value="F:actin filament binding"/>
    <property type="evidence" value="ECO:0007669"/>
    <property type="project" value="TreeGrafter"/>
</dbReference>
<dbReference type="GO" id="GO:0003785">
    <property type="term" value="F:actin monomer binding"/>
    <property type="evidence" value="ECO:0007669"/>
    <property type="project" value="TreeGrafter"/>
</dbReference>
<dbReference type="Gene3D" id="3.40.20.10">
    <property type="entry name" value="Severin"/>
    <property type="match status" value="2"/>
</dbReference>
<dbReference type="eggNOG" id="KOG1747">
    <property type="taxonomic scope" value="Eukaryota"/>
</dbReference>
<dbReference type="GO" id="GO:0005737">
    <property type="term" value="C:cytoplasm"/>
    <property type="evidence" value="ECO:0007669"/>
    <property type="project" value="TreeGrafter"/>
</dbReference>
<evidence type="ECO:0000256" key="1">
    <source>
        <dbReference type="ARBA" id="ARBA00004245"/>
    </source>
</evidence>
<feature type="compositionally biased region" description="Low complexity" evidence="8">
    <location>
        <begin position="276"/>
        <end position="286"/>
    </location>
</feature>
<evidence type="ECO:0000256" key="3">
    <source>
        <dbReference type="ARBA" id="ARBA00022490"/>
    </source>
</evidence>
<comment type="subcellular location">
    <subcellularLocation>
        <location evidence="1">Cytoplasm</location>
        <location evidence="1">Cytoskeleton</location>
    </subcellularLocation>
</comment>
<keyword evidence="3" id="KW-0963">Cytoplasm</keyword>
<accession>A0A061HAS0</accession>
<comment type="similarity">
    <text evidence="2">Belongs to the actin-binding proteins ADF family. Twinfilin subfamily.</text>
</comment>
<sequence>MNNIPVDDGLRRAFDDASLPTAGQVRAILVQNDGKALHLVNTLLPSSTDREDFEPVLEKLFTPDPNRSGYALFRLDSQAASGEWEWICCAYQPDGAKIKEKMQYALTRASLMAGLTERRFLDTIFGSTPRDFNWPTKLRNSRKHDYQNPQLKTAGVSAAEAAGTGSGGARRTFGARSGLANMLRAAGEGEAAGSGNGDGSGVEESQPAAAPAVPPAAAPEHSASVPSAAVAEDARPVDDKPTAMPAPKRFNSHLLTNAFKDPGLEEKAAAKEHGEAPAAPAAASEAVSQDDEAAVAPSPAPPMPPADLDGEAERNAVEEPSTPSIAAGQADSLSQPTVPSAKLVSASVAVQEAEESHQPTSEQLHRQEERAEAKNPSQPSTPSLATQVEGRPGQGPLSQPTVPSSTYLESRDDVETANGNGSAPSASAPASAPSKGETRVGYGTGPASGLTQREQDLVELRKAQAADRVSHATSRVPGGSGGGHGGPKVGFRWAEGVAEALQGLGTTASGTSEWNLVVLCIDVANETVELDEAPSFVLPADLVQRWKDEPRMAFYRFQDGKEAGGSASGESKVVMLYYCPAGSSVKSRMMYSSNVLSTLNHVKGMAGLRVVKKIESSDPQDLTHTSILAEVEEVLAKERHVFGLSSGDGIAEEAGSASSSSVLPTEELKGSFARPPRPGRR</sequence>
<dbReference type="InterPro" id="IPR029006">
    <property type="entry name" value="ADF-H/Gelsolin-like_dom_sf"/>
</dbReference>
<dbReference type="InterPro" id="IPR002108">
    <property type="entry name" value="ADF-H"/>
</dbReference>
<organism evidence="10 11">
    <name type="scientific">Pseudozyma flocculosa PF-1</name>
    <dbReference type="NCBI Taxonomy" id="1277687"/>
    <lineage>
        <taxon>Eukaryota</taxon>
        <taxon>Fungi</taxon>
        <taxon>Dikarya</taxon>
        <taxon>Basidiomycota</taxon>
        <taxon>Ustilaginomycotina</taxon>
        <taxon>Ustilaginomycetes</taxon>
        <taxon>Ustilaginales</taxon>
        <taxon>Ustilaginaceae</taxon>
        <taxon>Pseudozyma</taxon>
    </lineage>
</organism>
<dbReference type="OrthoDB" id="10006997at2759"/>
<dbReference type="KEGG" id="pfp:PFL1_02938"/>